<proteinExistence type="predicted"/>
<reference evidence="2" key="1">
    <citation type="submission" date="2024-04" db="EMBL/GenBank/DDBJ databases">
        <title>Salinicola lusitanus LLJ914,a marine bacterium isolated from the Okinawa Trough.</title>
        <authorList>
            <person name="Li J."/>
        </authorList>
    </citation>
    <scope>NUCLEOTIDE SEQUENCE [LARGE SCALE GENOMIC DNA]</scope>
</reference>
<accession>A0AAW0ND58</accession>
<sequence>MDCRRTRLLEKILKFEQQERVRLFQHEDTSGGFAPAPHLPQSELGPRLFRELLPEICAQDEVQREEEHCGLQDAGNRWRLQHESRVAHDEDERRANQTYLCQSKDQWVRNVMQHVDRRNQIIN</sequence>
<dbReference type="Proteomes" id="UP001460270">
    <property type="component" value="Unassembled WGS sequence"/>
</dbReference>
<dbReference type="AlphaFoldDB" id="A0AAW0ND58"/>
<keyword evidence="2" id="KW-1185">Reference proteome</keyword>
<dbReference type="EMBL" id="JBBPFD010000018">
    <property type="protein sequence ID" value="KAK7889767.1"/>
    <property type="molecule type" value="Genomic_DNA"/>
</dbReference>
<protein>
    <submittedName>
        <fullName evidence="1">Uncharacterized protein</fullName>
    </submittedName>
</protein>
<name>A0AAW0ND58_9GOBI</name>
<comment type="caution">
    <text evidence="1">The sequence shown here is derived from an EMBL/GenBank/DDBJ whole genome shotgun (WGS) entry which is preliminary data.</text>
</comment>
<evidence type="ECO:0000313" key="2">
    <source>
        <dbReference type="Proteomes" id="UP001460270"/>
    </source>
</evidence>
<gene>
    <name evidence="1" type="ORF">WMY93_025327</name>
</gene>
<organism evidence="1 2">
    <name type="scientific">Mugilogobius chulae</name>
    <name type="common">yellowstripe goby</name>
    <dbReference type="NCBI Taxonomy" id="88201"/>
    <lineage>
        <taxon>Eukaryota</taxon>
        <taxon>Metazoa</taxon>
        <taxon>Chordata</taxon>
        <taxon>Craniata</taxon>
        <taxon>Vertebrata</taxon>
        <taxon>Euteleostomi</taxon>
        <taxon>Actinopterygii</taxon>
        <taxon>Neopterygii</taxon>
        <taxon>Teleostei</taxon>
        <taxon>Neoteleostei</taxon>
        <taxon>Acanthomorphata</taxon>
        <taxon>Gobiaria</taxon>
        <taxon>Gobiiformes</taxon>
        <taxon>Gobioidei</taxon>
        <taxon>Gobiidae</taxon>
        <taxon>Gobionellinae</taxon>
        <taxon>Mugilogobius</taxon>
    </lineage>
</organism>
<evidence type="ECO:0000313" key="1">
    <source>
        <dbReference type="EMBL" id="KAK7889767.1"/>
    </source>
</evidence>